<feature type="domain" description="Pre-mRNA-splicing factor 38 C-terminal" evidence="9">
    <location>
        <begin position="290"/>
        <end position="381"/>
    </location>
</feature>
<feature type="compositionally biased region" description="Basic and acidic residues" evidence="8">
    <location>
        <begin position="298"/>
        <end position="308"/>
    </location>
</feature>
<proteinExistence type="inferred from homology"/>
<feature type="compositionally biased region" description="Basic residues" evidence="8">
    <location>
        <begin position="431"/>
        <end position="441"/>
    </location>
</feature>
<feature type="compositionally biased region" description="Low complexity" evidence="8">
    <location>
        <begin position="10"/>
        <end position="20"/>
    </location>
</feature>
<dbReference type="AlphaFoldDB" id="A0A1E5W9J7"/>
<dbReference type="EMBL" id="LWDX02016503">
    <property type="protein sequence ID" value="OEL34096.1"/>
    <property type="molecule type" value="Genomic_DNA"/>
</dbReference>
<organism evidence="10 11">
    <name type="scientific">Dichanthelium oligosanthes</name>
    <dbReference type="NCBI Taxonomy" id="888268"/>
    <lineage>
        <taxon>Eukaryota</taxon>
        <taxon>Viridiplantae</taxon>
        <taxon>Streptophyta</taxon>
        <taxon>Embryophyta</taxon>
        <taxon>Tracheophyta</taxon>
        <taxon>Spermatophyta</taxon>
        <taxon>Magnoliopsida</taxon>
        <taxon>Liliopsida</taxon>
        <taxon>Poales</taxon>
        <taxon>Poaceae</taxon>
        <taxon>PACMAD clade</taxon>
        <taxon>Panicoideae</taxon>
        <taxon>Panicodae</taxon>
        <taxon>Paniceae</taxon>
        <taxon>Dichantheliinae</taxon>
        <taxon>Dichanthelium</taxon>
    </lineage>
</organism>
<dbReference type="GO" id="GO:0000398">
    <property type="term" value="P:mRNA splicing, via spliceosome"/>
    <property type="evidence" value="ECO:0007669"/>
    <property type="project" value="UniProtKB-UniRule"/>
</dbReference>
<protein>
    <recommendedName>
        <fullName evidence="7">Pre-mRNA-splicing factor 38</fullName>
    </recommendedName>
</protein>
<evidence type="ECO:0000256" key="6">
    <source>
        <dbReference type="ARBA" id="ARBA00023242"/>
    </source>
</evidence>
<dbReference type="Pfam" id="PF03371">
    <property type="entry name" value="PRP38"/>
    <property type="match status" value="1"/>
</dbReference>
<feature type="region of interest" description="Disordered" evidence="8">
    <location>
        <begin position="286"/>
        <end position="504"/>
    </location>
</feature>
<dbReference type="STRING" id="888268.A0A1E5W9J7"/>
<dbReference type="OrthoDB" id="3881at2759"/>
<feature type="compositionally biased region" description="Basic residues" evidence="8">
    <location>
        <begin position="358"/>
        <end position="367"/>
    </location>
</feature>
<feature type="compositionally biased region" description="Basic and acidic residues" evidence="8">
    <location>
        <begin position="368"/>
        <end position="428"/>
    </location>
</feature>
<dbReference type="InterPro" id="IPR024767">
    <property type="entry name" value="PRP38_C"/>
</dbReference>
<reference evidence="10 11" key="1">
    <citation type="submission" date="2016-09" db="EMBL/GenBank/DDBJ databases">
        <title>The draft genome of Dichanthelium oligosanthes: A C3 panicoid grass species.</title>
        <authorList>
            <person name="Studer A.J."/>
            <person name="Schnable J.C."/>
            <person name="Brutnell T.P."/>
        </authorList>
    </citation>
    <scope>NUCLEOTIDE SEQUENCE [LARGE SCALE GENOMIC DNA]</scope>
    <source>
        <strain evidence="11">cv. Kellogg 1175</strain>
        <tissue evidence="10">Leaf</tissue>
    </source>
</reference>
<dbReference type="PANTHER" id="PTHR23142">
    <property type="entry name" value="PRE-MRNA-SPLICING FACTOR 38A-RELATED"/>
    <property type="match status" value="1"/>
</dbReference>
<evidence type="ECO:0000256" key="4">
    <source>
        <dbReference type="ARBA" id="ARBA00022728"/>
    </source>
</evidence>
<keyword evidence="11" id="KW-1185">Reference proteome</keyword>
<feature type="compositionally biased region" description="Pro residues" evidence="8">
    <location>
        <begin position="21"/>
        <end position="30"/>
    </location>
</feature>
<keyword evidence="3 7" id="KW-0507">mRNA processing</keyword>
<dbReference type="InterPro" id="IPR005037">
    <property type="entry name" value="PRP38"/>
</dbReference>
<keyword evidence="4 7" id="KW-0747">Spliceosome</keyword>
<dbReference type="Proteomes" id="UP000095767">
    <property type="component" value="Unassembled WGS sequence"/>
</dbReference>
<comment type="similarity">
    <text evidence="2 7">Belongs to the PRP38 family.</text>
</comment>
<feature type="compositionally biased region" description="Basic and acidic residues" evidence="8">
    <location>
        <begin position="480"/>
        <end position="496"/>
    </location>
</feature>
<dbReference type="GO" id="GO:0005681">
    <property type="term" value="C:spliceosomal complex"/>
    <property type="evidence" value="ECO:0007669"/>
    <property type="project" value="UniProtKB-KW"/>
</dbReference>
<comment type="subcellular location">
    <subcellularLocation>
        <location evidence="1 7">Nucleus</location>
    </subcellularLocation>
</comment>
<accession>A0A1E5W9J7</accession>
<name>A0A1E5W9J7_9POAL</name>
<gene>
    <name evidence="10" type="ORF">BAE44_0004884</name>
</gene>
<evidence type="ECO:0000256" key="7">
    <source>
        <dbReference type="RuleBase" id="RU367025"/>
    </source>
</evidence>
<sequence length="504" mass="57158">MQRSHSLTTQPLSASAASPRLQPPPPPTLPAPARRLRRHPRCLQILVLPLPPVDGLPKGAESTADLPLEKVELLKSAFDGLAAPFADFLAAVCAAGERVGFRRTLDWVVLDFAHCSAPLPSNTRSLVRFQSTFLVDSEFGMEIQSSGRPIDVLMEKVLSVNILSSDYFKELYKFKTYHEVVDEIYHQVDHVEPWMTGNCRGPSSAFCLLYKFFTMKLTVKQMHGLLKHPDSPYIRAEFSPGSNGKMTTMGVYIRDLLLGQYYFDSLLPRVPLPILRQVTGHLEKLKLPTKQSGMTGDSNRHESNDTARRPPSVKASLSVSFGQRAPHRASTRDSSPVRRTLPSKQEKERSYDGDHARSPPRKRRSRSRERDHDSERDRSDRDRGRYKDRDHDRHARDHRDRDHRSSYSDRDGERRGREKRDRDSDRSGRSSTRRSRSRSPVRSRTDGDNQRSSPFGKAPESSNLAKLKDLYGDATNTKSDAGDDRAHRDSGTEEVIRLGGARWR</sequence>
<keyword evidence="6 7" id="KW-0539">Nucleus</keyword>
<evidence type="ECO:0000256" key="8">
    <source>
        <dbReference type="SAM" id="MobiDB-lite"/>
    </source>
</evidence>
<evidence type="ECO:0000313" key="10">
    <source>
        <dbReference type="EMBL" id="OEL34096.1"/>
    </source>
</evidence>
<evidence type="ECO:0000313" key="11">
    <source>
        <dbReference type="Proteomes" id="UP000095767"/>
    </source>
</evidence>
<evidence type="ECO:0000256" key="5">
    <source>
        <dbReference type="ARBA" id="ARBA00023187"/>
    </source>
</evidence>
<feature type="region of interest" description="Disordered" evidence="8">
    <location>
        <begin position="1"/>
        <end position="34"/>
    </location>
</feature>
<evidence type="ECO:0000256" key="2">
    <source>
        <dbReference type="ARBA" id="ARBA00006164"/>
    </source>
</evidence>
<feature type="compositionally biased region" description="Basic and acidic residues" evidence="8">
    <location>
        <begin position="344"/>
        <end position="357"/>
    </location>
</feature>
<evidence type="ECO:0000256" key="3">
    <source>
        <dbReference type="ARBA" id="ARBA00022664"/>
    </source>
</evidence>
<comment type="caution">
    <text evidence="10">The sequence shown here is derived from an EMBL/GenBank/DDBJ whole genome shotgun (WGS) entry which is preliminary data.</text>
</comment>
<keyword evidence="5 7" id="KW-0508">mRNA splicing</keyword>
<evidence type="ECO:0000256" key="1">
    <source>
        <dbReference type="ARBA" id="ARBA00004123"/>
    </source>
</evidence>
<evidence type="ECO:0000259" key="9">
    <source>
        <dbReference type="Pfam" id="PF12871"/>
    </source>
</evidence>
<comment type="function">
    <text evidence="7">Required for pre-mRNA splicing.</text>
</comment>
<dbReference type="Pfam" id="PF12871">
    <property type="entry name" value="PRP38_assoc"/>
    <property type="match status" value="1"/>
</dbReference>